<keyword evidence="2" id="KW-1185">Reference proteome</keyword>
<sequence length="139" mass="15333">MLMIDETPPPTDSSEERTDLADLVRDRTAELGISVRALAAACIDAKEPEAGPLWTRSTLGNLLAGERVKPPRIPELRALAAGLRVPLHRVQDAAAAQFFGMDSVYSRDRKVRATVPGFNDLSPEDQRKVLELVERFQRG</sequence>
<proteinExistence type="predicted"/>
<dbReference type="GO" id="GO:0003677">
    <property type="term" value="F:DNA binding"/>
    <property type="evidence" value="ECO:0007669"/>
    <property type="project" value="InterPro"/>
</dbReference>
<evidence type="ECO:0000313" key="2">
    <source>
        <dbReference type="Proteomes" id="UP000305921"/>
    </source>
</evidence>
<dbReference type="Gene3D" id="1.10.260.40">
    <property type="entry name" value="lambda repressor-like DNA-binding domains"/>
    <property type="match status" value="1"/>
</dbReference>
<evidence type="ECO:0000313" key="1">
    <source>
        <dbReference type="EMBL" id="TLQ43450.1"/>
    </source>
</evidence>
<protein>
    <submittedName>
        <fullName evidence="1">XRE family transcriptional regulator</fullName>
    </submittedName>
</protein>
<dbReference type="Proteomes" id="UP000305921">
    <property type="component" value="Unassembled WGS sequence"/>
</dbReference>
<reference evidence="1 2" key="1">
    <citation type="submission" date="2019-05" db="EMBL/GenBank/DDBJ databases">
        <title>Streptomyces marianii sp. nov., a novel marine actinomycete from southern coast of India.</title>
        <authorList>
            <person name="Iniyan A.M."/>
            <person name="Wink J."/>
            <person name="Ramprasad E."/>
            <person name="Ramana C.V."/>
            <person name="Bunk B."/>
            <person name="Sproer C."/>
            <person name="Joseph F.-J.R.S."/>
            <person name="Vincent S.G.P."/>
        </authorList>
    </citation>
    <scope>NUCLEOTIDE SEQUENCE [LARGE SCALE GENOMIC DNA]</scope>
    <source>
        <strain evidence="1 2">ICN19</strain>
    </source>
</reference>
<dbReference type="RefSeq" id="WP_138052869.1">
    <property type="nucleotide sequence ID" value="NZ_VAWE01000001.1"/>
</dbReference>
<dbReference type="OrthoDB" id="4219804at2"/>
<accession>A0A5R9E0Q4</accession>
<dbReference type="EMBL" id="VAWE01000001">
    <property type="protein sequence ID" value="TLQ43450.1"/>
    <property type="molecule type" value="Genomic_DNA"/>
</dbReference>
<dbReference type="InterPro" id="IPR010982">
    <property type="entry name" value="Lambda_DNA-bd_dom_sf"/>
</dbReference>
<name>A0A5R9E0Q4_9ACTN</name>
<comment type="caution">
    <text evidence="1">The sequence shown here is derived from an EMBL/GenBank/DDBJ whole genome shotgun (WGS) entry which is preliminary data.</text>
</comment>
<organism evidence="1 2">
    <name type="scientific">Streptomyces marianii</name>
    <dbReference type="NCBI Taxonomy" id="1817406"/>
    <lineage>
        <taxon>Bacteria</taxon>
        <taxon>Bacillati</taxon>
        <taxon>Actinomycetota</taxon>
        <taxon>Actinomycetes</taxon>
        <taxon>Kitasatosporales</taxon>
        <taxon>Streptomycetaceae</taxon>
        <taxon>Streptomyces</taxon>
    </lineage>
</organism>
<dbReference type="AlphaFoldDB" id="A0A5R9E0Q4"/>
<gene>
    <name evidence="1" type="ORF">FEF34_10105</name>
</gene>